<dbReference type="PANTHER" id="PTHR42760">
    <property type="entry name" value="SHORT-CHAIN DEHYDROGENASES/REDUCTASES FAMILY MEMBER"/>
    <property type="match status" value="1"/>
</dbReference>
<reference evidence="4 5" key="1">
    <citation type="submission" date="2016-10" db="EMBL/GenBank/DDBJ databases">
        <authorList>
            <person name="de Groot N.N."/>
        </authorList>
    </citation>
    <scope>NUCLEOTIDE SEQUENCE [LARGE SCALE GENOMIC DNA]</scope>
    <source>
        <strain evidence="4 5">DSM 15283</strain>
    </source>
</reference>
<dbReference type="STRING" id="254406.SAMN04488042_1198"/>
<dbReference type="FunFam" id="3.40.50.720:FF:000173">
    <property type="entry name" value="3-oxoacyl-[acyl-carrier protein] reductase"/>
    <property type="match status" value="1"/>
</dbReference>
<dbReference type="InterPro" id="IPR002347">
    <property type="entry name" value="SDR_fam"/>
</dbReference>
<dbReference type="Gene3D" id="3.40.50.720">
    <property type="entry name" value="NAD(P)-binding Rossmann-like Domain"/>
    <property type="match status" value="1"/>
</dbReference>
<dbReference type="Pfam" id="PF00106">
    <property type="entry name" value="adh_short"/>
    <property type="match status" value="1"/>
</dbReference>
<evidence type="ECO:0000313" key="5">
    <source>
        <dbReference type="Proteomes" id="UP000199144"/>
    </source>
</evidence>
<dbReference type="OrthoDB" id="7255009at2"/>
<sequence>MSSERTALVTGASSGLGERFCQTLAANGYTVVAAARRADRIENLCAEINAAGGKAYPLVMDPAKVETFAAIIDKAEEMAGPIGCLINNAGTPNDTYATEITPEEFDRVIGVNLRGPYFLSTEFARRWMARKCGGRIVNIGSLSDKRALLKHTVYGTTKAAIARMSQQMAREWINADINVNTLAPGYIRTEMTAPFFDSPKGRSLIATFPRRRVGEPSDLDQAILYLCDPEQRFLTGQTLHLDDGQGL</sequence>
<evidence type="ECO:0000256" key="3">
    <source>
        <dbReference type="RuleBase" id="RU000363"/>
    </source>
</evidence>
<comment type="similarity">
    <text evidence="1 3">Belongs to the short-chain dehydrogenases/reductases (SDR) family.</text>
</comment>
<proteinExistence type="inferred from homology"/>
<dbReference type="GO" id="GO:0016616">
    <property type="term" value="F:oxidoreductase activity, acting on the CH-OH group of donors, NAD or NADP as acceptor"/>
    <property type="evidence" value="ECO:0007669"/>
    <property type="project" value="TreeGrafter"/>
</dbReference>
<dbReference type="AlphaFoldDB" id="A0A1I4TP73"/>
<organism evidence="4 5">
    <name type="scientific">Shimia aestuarii</name>
    <dbReference type="NCBI Taxonomy" id="254406"/>
    <lineage>
        <taxon>Bacteria</taxon>
        <taxon>Pseudomonadati</taxon>
        <taxon>Pseudomonadota</taxon>
        <taxon>Alphaproteobacteria</taxon>
        <taxon>Rhodobacterales</taxon>
        <taxon>Roseobacteraceae</taxon>
    </lineage>
</organism>
<keyword evidence="5" id="KW-1185">Reference proteome</keyword>
<accession>A0A1I4TP73</accession>
<evidence type="ECO:0000256" key="2">
    <source>
        <dbReference type="ARBA" id="ARBA00023002"/>
    </source>
</evidence>
<dbReference type="PRINTS" id="PR00081">
    <property type="entry name" value="GDHRDH"/>
</dbReference>
<dbReference type="Proteomes" id="UP000199144">
    <property type="component" value="Unassembled WGS sequence"/>
</dbReference>
<dbReference type="GO" id="GO:0030497">
    <property type="term" value="P:fatty acid elongation"/>
    <property type="evidence" value="ECO:0007669"/>
    <property type="project" value="TreeGrafter"/>
</dbReference>
<protein>
    <submittedName>
        <fullName evidence="4">3-oxoacyl-[acyl-carrier protein] reductase</fullName>
    </submittedName>
</protein>
<dbReference type="RefSeq" id="WP_093097132.1">
    <property type="nucleotide sequence ID" value="NZ_FOTQ01000019.1"/>
</dbReference>
<dbReference type="SUPFAM" id="SSF51735">
    <property type="entry name" value="NAD(P)-binding Rossmann-fold domains"/>
    <property type="match status" value="1"/>
</dbReference>
<dbReference type="PROSITE" id="PS00061">
    <property type="entry name" value="ADH_SHORT"/>
    <property type="match status" value="1"/>
</dbReference>
<dbReference type="PRINTS" id="PR00080">
    <property type="entry name" value="SDRFAMILY"/>
</dbReference>
<dbReference type="CDD" id="cd05233">
    <property type="entry name" value="SDR_c"/>
    <property type="match status" value="1"/>
</dbReference>
<evidence type="ECO:0000313" key="4">
    <source>
        <dbReference type="EMBL" id="SFM78363.1"/>
    </source>
</evidence>
<evidence type="ECO:0000256" key="1">
    <source>
        <dbReference type="ARBA" id="ARBA00006484"/>
    </source>
</evidence>
<dbReference type="InterPro" id="IPR036291">
    <property type="entry name" value="NAD(P)-bd_dom_sf"/>
</dbReference>
<keyword evidence="2" id="KW-0560">Oxidoreductase</keyword>
<dbReference type="PANTHER" id="PTHR42760:SF135">
    <property type="entry name" value="BLL7886 PROTEIN"/>
    <property type="match status" value="1"/>
</dbReference>
<dbReference type="InterPro" id="IPR020904">
    <property type="entry name" value="Sc_DH/Rdtase_CS"/>
</dbReference>
<dbReference type="EMBL" id="FOTQ01000019">
    <property type="protein sequence ID" value="SFM78363.1"/>
    <property type="molecule type" value="Genomic_DNA"/>
</dbReference>
<gene>
    <name evidence="4" type="ORF">SAMN04488042_1198</name>
</gene>
<name>A0A1I4TP73_9RHOB</name>